<evidence type="ECO:0000256" key="1">
    <source>
        <dbReference type="SAM" id="Coils"/>
    </source>
</evidence>
<feature type="compositionally biased region" description="Basic and acidic residues" evidence="2">
    <location>
        <begin position="487"/>
        <end position="500"/>
    </location>
</feature>
<organism evidence="3 4">
    <name type="scientific">Durusdinium trenchii</name>
    <dbReference type="NCBI Taxonomy" id="1381693"/>
    <lineage>
        <taxon>Eukaryota</taxon>
        <taxon>Sar</taxon>
        <taxon>Alveolata</taxon>
        <taxon>Dinophyceae</taxon>
        <taxon>Suessiales</taxon>
        <taxon>Symbiodiniaceae</taxon>
        <taxon>Durusdinium</taxon>
    </lineage>
</organism>
<feature type="region of interest" description="Disordered" evidence="2">
    <location>
        <begin position="1"/>
        <end position="30"/>
    </location>
</feature>
<keyword evidence="4" id="KW-1185">Reference proteome</keyword>
<feature type="region of interest" description="Disordered" evidence="2">
    <location>
        <begin position="460"/>
        <end position="508"/>
    </location>
</feature>
<evidence type="ECO:0000313" key="3">
    <source>
        <dbReference type="EMBL" id="CAK9116187.1"/>
    </source>
</evidence>
<feature type="compositionally biased region" description="Basic and acidic residues" evidence="2">
    <location>
        <begin position="1"/>
        <end position="13"/>
    </location>
</feature>
<keyword evidence="1" id="KW-0175">Coiled coil</keyword>
<protein>
    <submittedName>
        <fullName evidence="3">Uncharacterized protein</fullName>
    </submittedName>
</protein>
<gene>
    <name evidence="3" type="ORF">CCMP2556_LOCUS53839</name>
</gene>
<accession>A0ABP0SUU4</accession>
<sequence length="508" mass="57043">MSGNRAGEERGRDLGTQTFPSAGPIHSTATTASGDFFEDELRGYRLLRACRLSGHERQNVLVQTANSTSFHLVRRALRTLYNDETSERQQVGAKRIWWTDSFVGQDWYDEDDIEGPSDDLWWSDWAWSEWHQDDDGSPTYWTGEDWTEDWWQDAWYVEDEDLYPDETSADPEEAQLSEAFAIANEAVSRADLVGTSLGAISFYVLGGMAKATPMSQAVCSVWPKGFVICRFTARLDMTTRAPTACDDPRHSGYPCFGDHKEGRQRTNQFATWVSCAKCGLRTLYMSKDKSHGERRLMGPEPHLIRLALEELQQTVLPDHCTEQMVNGKLMEIKGKMLQLGVSQTMAINMTYTDYMKRIEQHGRADGKSVTQITQEHSARITAKAAAKSMATSSNPKEMDAVETRAYLEAENYELRRRAERAEELATEAMRRTELLGQEARRANQEQRRIGQMAEEARQALGSGVITIPSDSEKETVPGSPSALPIQTKKEAAEKKDDGKEGYGTGSGS</sequence>
<dbReference type="Proteomes" id="UP001642484">
    <property type="component" value="Unassembled WGS sequence"/>
</dbReference>
<dbReference type="EMBL" id="CAXAMN010028340">
    <property type="protein sequence ID" value="CAK9116187.1"/>
    <property type="molecule type" value="Genomic_DNA"/>
</dbReference>
<comment type="caution">
    <text evidence="3">The sequence shown here is derived from an EMBL/GenBank/DDBJ whole genome shotgun (WGS) entry which is preliminary data.</text>
</comment>
<evidence type="ECO:0000256" key="2">
    <source>
        <dbReference type="SAM" id="MobiDB-lite"/>
    </source>
</evidence>
<name>A0ABP0SUU4_9DINO</name>
<feature type="coiled-coil region" evidence="1">
    <location>
        <begin position="404"/>
        <end position="431"/>
    </location>
</feature>
<evidence type="ECO:0000313" key="4">
    <source>
        <dbReference type="Proteomes" id="UP001642484"/>
    </source>
</evidence>
<reference evidence="3 4" key="1">
    <citation type="submission" date="2024-02" db="EMBL/GenBank/DDBJ databases">
        <authorList>
            <person name="Chen Y."/>
            <person name="Shah S."/>
            <person name="Dougan E. K."/>
            <person name="Thang M."/>
            <person name="Chan C."/>
        </authorList>
    </citation>
    <scope>NUCLEOTIDE SEQUENCE [LARGE SCALE GENOMIC DNA]</scope>
</reference>
<proteinExistence type="predicted"/>